<evidence type="ECO:0000313" key="3">
    <source>
        <dbReference type="Proteomes" id="UP001367508"/>
    </source>
</evidence>
<reference evidence="2 3" key="1">
    <citation type="submission" date="2024-01" db="EMBL/GenBank/DDBJ databases">
        <title>The genomes of 5 underutilized Papilionoideae crops provide insights into root nodulation and disease resistanc.</title>
        <authorList>
            <person name="Jiang F."/>
        </authorList>
    </citation>
    <scope>NUCLEOTIDE SEQUENCE [LARGE SCALE GENOMIC DNA]</scope>
    <source>
        <strain evidence="2">LVBAO_FW01</strain>
        <tissue evidence="2">Leaves</tissue>
    </source>
</reference>
<evidence type="ECO:0000256" key="1">
    <source>
        <dbReference type="SAM" id="SignalP"/>
    </source>
</evidence>
<sequence>MAQFYGGSIWLARMAQFMLGHWHVRCACQGAWLLAREVCMTVRIGLNLAARMAQFMLGHWHVRCACQGAWLLARGVHMTGKRNFTRQMATVPCLSLLLGEHALEVILLAIIFSYPKLPCILSHGYRQPREKHKILGGILGSRNNSP</sequence>
<keyword evidence="1" id="KW-0732">Signal</keyword>
<comment type="caution">
    <text evidence="2">The sequence shown here is derived from an EMBL/GenBank/DDBJ whole genome shotgun (WGS) entry which is preliminary data.</text>
</comment>
<proteinExistence type="predicted"/>
<feature type="chain" id="PRO_5042907136" evidence="1">
    <location>
        <begin position="21"/>
        <end position="146"/>
    </location>
</feature>
<dbReference type="Proteomes" id="UP001367508">
    <property type="component" value="Unassembled WGS sequence"/>
</dbReference>
<dbReference type="EMBL" id="JAYMYQ010000006">
    <property type="protein sequence ID" value="KAK7323498.1"/>
    <property type="molecule type" value="Genomic_DNA"/>
</dbReference>
<feature type="signal peptide" evidence="1">
    <location>
        <begin position="1"/>
        <end position="20"/>
    </location>
</feature>
<protein>
    <submittedName>
        <fullName evidence="2">Uncharacterized protein</fullName>
    </submittedName>
</protein>
<dbReference type="AlphaFoldDB" id="A0AAN9KY06"/>
<keyword evidence="3" id="KW-1185">Reference proteome</keyword>
<evidence type="ECO:0000313" key="2">
    <source>
        <dbReference type="EMBL" id="KAK7323498.1"/>
    </source>
</evidence>
<organism evidence="2 3">
    <name type="scientific">Canavalia gladiata</name>
    <name type="common">Sword bean</name>
    <name type="synonym">Dolichos gladiatus</name>
    <dbReference type="NCBI Taxonomy" id="3824"/>
    <lineage>
        <taxon>Eukaryota</taxon>
        <taxon>Viridiplantae</taxon>
        <taxon>Streptophyta</taxon>
        <taxon>Embryophyta</taxon>
        <taxon>Tracheophyta</taxon>
        <taxon>Spermatophyta</taxon>
        <taxon>Magnoliopsida</taxon>
        <taxon>eudicotyledons</taxon>
        <taxon>Gunneridae</taxon>
        <taxon>Pentapetalae</taxon>
        <taxon>rosids</taxon>
        <taxon>fabids</taxon>
        <taxon>Fabales</taxon>
        <taxon>Fabaceae</taxon>
        <taxon>Papilionoideae</taxon>
        <taxon>50 kb inversion clade</taxon>
        <taxon>NPAAA clade</taxon>
        <taxon>indigoferoid/millettioid clade</taxon>
        <taxon>Phaseoleae</taxon>
        <taxon>Canavalia</taxon>
    </lineage>
</organism>
<name>A0AAN9KY06_CANGL</name>
<gene>
    <name evidence="2" type="ORF">VNO77_26974</name>
</gene>
<accession>A0AAN9KY06</accession>